<evidence type="ECO:0000256" key="2">
    <source>
        <dbReference type="ARBA" id="ARBA00022692"/>
    </source>
</evidence>
<evidence type="ECO:0000256" key="3">
    <source>
        <dbReference type="ARBA" id="ARBA00022989"/>
    </source>
</evidence>
<feature type="transmembrane region" description="Helical" evidence="6">
    <location>
        <begin position="868"/>
        <end position="889"/>
    </location>
</feature>
<reference evidence="8 9" key="1">
    <citation type="submission" date="2016-04" db="EMBL/GenBank/DDBJ databases">
        <title>Comparative Genomics and Epigenetics of Sporosarcina ureae.</title>
        <authorList>
            <person name="Oliver A.S."/>
            <person name="Cooper K.K."/>
        </authorList>
    </citation>
    <scope>NUCLEOTIDE SEQUENCE [LARGE SCALE GENOMIC DNA]</scope>
    <source>
        <strain evidence="8 9">S204</strain>
    </source>
</reference>
<dbReference type="PANTHER" id="PTHR43077">
    <property type="entry name" value="TRANSPORT PERMEASE YVFS-RELATED"/>
    <property type="match status" value="1"/>
</dbReference>
<evidence type="ECO:0000256" key="4">
    <source>
        <dbReference type="ARBA" id="ARBA00023136"/>
    </source>
</evidence>
<dbReference type="InterPro" id="IPR017501">
    <property type="entry name" value="Phage_infect_YhgE_C"/>
</dbReference>
<dbReference type="NCBIfam" id="TIGR03061">
    <property type="entry name" value="pip_yhgE_Nterm"/>
    <property type="match status" value="1"/>
</dbReference>
<dbReference type="Pfam" id="PF12698">
    <property type="entry name" value="ABC2_membrane_3"/>
    <property type="match status" value="2"/>
</dbReference>
<sequence length="993" mass="109891">MNKIWFIVRRDLRNIFKNKAALIVIAAIAFLPSLYAWMNILASWDPYSNTEGVEVAIVSEDVGAKIEDKEFNVGDEVIVSLTNNDDLGWQFVTKDEALKGVKHGDYYAAIIIPKDFSENLSSVVTDDMKKPTLDYYINEKINAISPKVAGKGASAIVENIDKTFVEQANEAVIKVFNNLGVELEDNRGNIEKLRDLIYQLEYDIPDIYSKLQMVDKGLDFADTSIDRVDVVLDDVNVVHANAKKLNARLISKLQENEKTVDHTLRVITSNLESAQTAFRKVPDLTSELSGKGEDVDRIVDSLRDKQDKLEDTNARLDDIYDYLKKQDQNLKDSTNIKDLQSGKNPATDLITQTQALSDKLAEDMEKIKGNYENVLSPQTEKLMKQLNELSANITGLLDRGTKVNGNAQEVVQGLINKRESIDFSKYQEQLDSMSTAIESQIGKVDSVISVLEAAGNVTGSDQIVGLQQRFVALRDQLSSTKQAIDKVQAAVNKGEKPSLELLNQLQGQLQASQQKIADARNQFDANSQQAIGDAIEQLQTFDEGLRDRFNELQASKTEIDEKLAGLLETAENPEVTIGALQKMVGRIDNGLTAISSINNGLTDLEKFINSDKLSAEIERIKTVQDSLSSAHSSVDGLVGRINESKANGKKHLAEVDRVSGELDRSVGEAIDFVNSDLTRKYKSAMRDATNALYDVSDVLDEVNGRIPRLRSALEKAEEGVALGKKDLAKAQELFPEARETIETMAEKIRKLEDEGDLDKLLDVLSTDPIGVSKFLAEPVVLNEHALYPIPNYGSAMSPFYTTLSLWVGALLMVSTLKVDIREKTRFKSYQTYLGRLIIFAGIGTVQSLIVTLGELFIMNVYVVNKLPFVLFGVLISVVFVSIVYTLVSVFGNTGKVIAIVLMVMQLGASGGTFPIQMAPEFFQKISAFMPFTHAITLLRESIGGIIWAVALKQILYLSIYFALALVAGLGLKKFFNKSSDKFIEKAKESNIVM</sequence>
<protein>
    <recommendedName>
        <fullName evidence="7">ABC-2 type transporter transmembrane domain-containing protein</fullName>
    </recommendedName>
</protein>
<dbReference type="InterPro" id="IPR051328">
    <property type="entry name" value="T7SS_ABC-Transporter"/>
</dbReference>
<dbReference type="InterPro" id="IPR013525">
    <property type="entry name" value="ABC2_TM"/>
</dbReference>
<evidence type="ECO:0000313" key="8">
    <source>
        <dbReference type="EMBL" id="ARF14961.1"/>
    </source>
</evidence>
<evidence type="ECO:0000256" key="6">
    <source>
        <dbReference type="SAM" id="Phobius"/>
    </source>
</evidence>
<accession>A0ABM6JY61</accession>
<feature type="transmembrane region" description="Helical" evidence="6">
    <location>
        <begin position="836"/>
        <end position="862"/>
    </location>
</feature>
<dbReference type="PANTHER" id="PTHR43077:SF10">
    <property type="entry name" value="TRANSPORT PERMEASE PROTEIN"/>
    <property type="match status" value="1"/>
</dbReference>
<dbReference type="InterPro" id="IPR017500">
    <property type="entry name" value="Phage_infect_YhgE_N"/>
</dbReference>
<name>A0ABM6JY61_SPOUR</name>
<evidence type="ECO:0000313" key="9">
    <source>
        <dbReference type="Proteomes" id="UP000192486"/>
    </source>
</evidence>
<keyword evidence="2 6" id="KW-0812">Transmembrane</keyword>
<keyword evidence="4 6" id="KW-0472">Membrane</keyword>
<keyword evidence="3 6" id="KW-1133">Transmembrane helix</keyword>
<keyword evidence="5" id="KW-0175">Coiled coil</keyword>
<evidence type="ECO:0000259" key="7">
    <source>
        <dbReference type="Pfam" id="PF12698"/>
    </source>
</evidence>
<evidence type="ECO:0000256" key="1">
    <source>
        <dbReference type="ARBA" id="ARBA00004141"/>
    </source>
</evidence>
<organism evidence="8 9">
    <name type="scientific">Sporosarcina ureae</name>
    <dbReference type="NCBI Taxonomy" id="1571"/>
    <lineage>
        <taxon>Bacteria</taxon>
        <taxon>Bacillati</taxon>
        <taxon>Bacillota</taxon>
        <taxon>Bacilli</taxon>
        <taxon>Bacillales</taxon>
        <taxon>Caryophanaceae</taxon>
        <taxon>Sporosarcina</taxon>
    </lineage>
</organism>
<dbReference type="Gene3D" id="3.40.1710.10">
    <property type="entry name" value="abc type-2 transporter like domain"/>
    <property type="match status" value="1"/>
</dbReference>
<dbReference type="Proteomes" id="UP000192486">
    <property type="component" value="Chromosome"/>
</dbReference>
<dbReference type="RefSeq" id="WP_029052664.1">
    <property type="nucleotide sequence ID" value="NZ_CP015108.1"/>
</dbReference>
<gene>
    <name evidence="8" type="ORF">SporoS204_12840</name>
</gene>
<feature type="transmembrane region" description="Helical" evidence="6">
    <location>
        <begin position="945"/>
        <end position="971"/>
    </location>
</feature>
<dbReference type="Gene3D" id="1.10.287.1490">
    <property type="match status" value="1"/>
</dbReference>
<comment type="subcellular location">
    <subcellularLocation>
        <location evidence="1">Membrane</location>
        <topology evidence="1">Multi-pass membrane protein</topology>
    </subcellularLocation>
</comment>
<dbReference type="NCBIfam" id="TIGR03062">
    <property type="entry name" value="pip_yhgE_Cterm"/>
    <property type="match status" value="1"/>
</dbReference>
<feature type="coiled-coil region" evidence="5">
    <location>
        <begin position="502"/>
        <end position="529"/>
    </location>
</feature>
<feature type="transmembrane region" description="Helical" evidence="6">
    <location>
        <begin position="896"/>
        <end position="915"/>
    </location>
</feature>
<keyword evidence="9" id="KW-1185">Reference proteome</keyword>
<evidence type="ECO:0000256" key="5">
    <source>
        <dbReference type="SAM" id="Coils"/>
    </source>
</evidence>
<proteinExistence type="predicted"/>
<feature type="domain" description="ABC-2 type transporter transmembrane" evidence="7">
    <location>
        <begin position="30"/>
        <end position="169"/>
    </location>
</feature>
<dbReference type="EMBL" id="CP015108">
    <property type="protein sequence ID" value="ARF14961.1"/>
    <property type="molecule type" value="Genomic_DNA"/>
</dbReference>
<feature type="transmembrane region" description="Helical" evidence="6">
    <location>
        <begin position="798"/>
        <end position="816"/>
    </location>
</feature>
<feature type="domain" description="ABC-2 type transporter transmembrane" evidence="7">
    <location>
        <begin position="790"/>
        <end position="968"/>
    </location>
</feature>